<comment type="function">
    <text evidence="1">Catalyzes the reduction of fatty acyl-CoA to fatty alcohols.</text>
</comment>
<dbReference type="PANTHER" id="PTHR11011:SF60">
    <property type="entry name" value="FATTY ACYL-COA REDUCTASE-RELATED"/>
    <property type="match status" value="1"/>
</dbReference>
<comment type="similarity">
    <text evidence="1">Belongs to the fatty acyl-CoA reductase family.</text>
</comment>
<dbReference type="InterPro" id="IPR013120">
    <property type="entry name" value="FAR_NAD-bd"/>
</dbReference>
<evidence type="ECO:0000256" key="1">
    <source>
        <dbReference type="RuleBase" id="RU363097"/>
    </source>
</evidence>
<accession>A0AAV8XL14</accession>
<dbReference type="GO" id="GO:0035336">
    <property type="term" value="P:long-chain fatty-acyl-CoA metabolic process"/>
    <property type="evidence" value="ECO:0007669"/>
    <property type="project" value="TreeGrafter"/>
</dbReference>
<dbReference type="AlphaFoldDB" id="A0AAV8XL14"/>
<gene>
    <name evidence="3" type="ORF">NQ314_011166</name>
</gene>
<dbReference type="SUPFAM" id="SSF51735">
    <property type="entry name" value="NAD(P)-binding Rossmann-fold domains"/>
    <property type="match status" value="1"/>
</dbReference>
<keyword evidence="1" id="KW-0443">Lipid metabolism</keyword>
<evidence type="ECO:0000313" key="4">
    <source>
        <dbReference type="Proteomes" id="UP001162156"/>
    </source>
</evidence>
<dbReference type="GO" id="GO:0005777">
    <property type="term" value="C:peroxisome"/>
    <property type="evidence" value="ECO:0007669"/>
    <property type="project" value="TreeGrafter"/>
</dbReference>
<comment type="catalytic activity">
    <reaction evidence="1">
        <text>a long-chain fatty acyl-CoA + 2 NADPH + 2 H(+) = a long-chain primary fatty alcohol + 2 NADP(+) + CoA</text>
        <dbReference type="Rhea" id="RHEA:52716"/>
        <dbReference type="ChEBI" id="CHEBI:15378"/>
        <dbReference type="ChEBI" id="CHEBI:57287"/>
        <dbReference type="ChEBI" id="CHEBI:57783"/>
        <dbReference type="ChEBI" id="CHEBI:58349"/>
        <dbReference type="ChEBI" id="CHEBI:77396"/>
        <dbReference type="ChEBI" id="CHEBI:83139"/>
        <dbReference type="EC" id="1.2.1.84"/>
    </reaction>
</comment>
<evidence type="ECO:0000259" key="2">
    <source>
        <dbReference type="Pfam" id="PF07993"/>
    </source>
</evidence>
<dbReference type="EMBL" id="JANEYF010003098">
    <property type="protein sequence ID" value="KAJ8939308.1"/>
    <property type="molecule type" value="Genomic_DNA"/>
</dbReference>
<comment type="caution">
    <text evidence="3">The sequence shown here is derived from an EMBL/GenBank/DDBJ whole genome shotgun (WGS) entry which is preliminary data.</text>
</comment>
<dbReference type="InterPro" id="IPR036291">
    <property type="entry name" value="NAD(P)-bd_dom_sf"/>
</dbReference>
<keyword evidence="1" id="KW-0560">Oxidoreductase</keyword>
<name>A0AAV8XL14_9CUCU</name>
<sequence>MEESNIQKFYKSCNVFITGGTGFMGKILIEKLLRSTEVSTLYVLVREKKGKNVHTRIDELFDDVVFDRLKIECPKFKHRIEAIPGDCSVTGLGLSIADRQKLLTNINVVFHVAATVRFDENLKLAYAINVNGAKEVLDMARQMKHIKKFYDCPVSYEDVSTVLEKMNRNEAEQLTPRIIGSWPNTYTFTKALAESMIKNTASGLPIGIFRPAIGKHVNR</sequence>
<dbReference type="InterPro" id="IPR026055">
    <property type="entry name" value="FAR"/>
</dbReference>
<protein>
    <recommendedName>
        <fullName evidence="1">Fatty acyl-CoA reductase</fullName>
        <ecNumber evidence="1">1.2.1.84</ecNumber>
    </recommendedName>
</protein>
<evidence type="ECO:0000313" key="3">
    <source>
        <dbReference type="EMBL" id="KAJ8939308.1"/>
    </source>
</evidence>
<keyword evidence="1" id="KW-0444">Lipid biosynthesis</keyword>
<proteinExistence type="inferred from homology"/>
<feature type="domain" description="Thioester reductase (TE)" evidence="2">
    <location>
        <begin position="17"/>
        <end position="213"/>
    </location>
</feature>
<dbReference type="GO" id="GO:0080019">
    <property type="term" value="F:alcohol-forming very long-chain fatty acyl-CoA reductase activity"/>
    <property type="evidence" value="ECO:0007669"/>
    <property type="project" value="InterPro"/>
</dbReference>
<dbReference type="EC" id="1.2.1.84" evidence="1"/>
<dbReference type="Gene3D" id="3.40.50.720">
    <property type="entry name" value="NAD(P)-binding Rossmann-like Domain"/>
    <property type="match status" value="1"/>
</dbReference>
<keyword evidence="1" id="KW-0521">NADP</keyword>
<dbReference type="GO" id="GO:0102965">
    <property type="term" value="F:alcohol-forming long-chain fatty acyl-CoA reductase activity"/>
    <property type="evidence" value="ECO:0007669"/>
    <property type="project" value="UniProtKB-EC"/>
</dbReference>
<keyword evidence="4" id="KW-1185">Reference proteome</keyword>
<reference evidence="3" key="1">
    <citation type="journal article" date="2023" name="Insect Mol. Biol.">
        <title>Genome sequencing provides insights into the evolution of gene families encoding plant cell wall-degrading enzymes in longhorned beetles.</title>
        <authorList>
            <person name="Shin N.R."/>
            <person name="Okamura Y."/>
            <person name="Kirsch R."/>
            <person name="Pauchet Y."/>
        </authorList>
    </citation>
    <scope>NUCLEOTIDE SEQUENCE</scope>
    <source>
        <strain evidence="3">RBIC_L_NR</strain>
    </source>
</reference>
<dbReference type="Pfam" id="PF07993">
    <property type="entry name" value="NAD_binding_4"/>
    <property type="match status" value="1"/>
</dbReference>
<dbReference type="PANTHER" id="PTHR11011">
    <property type="entry name" value="MALE STERILITY PROTEIN 2-RELATED"/>
    <property type="match status" value="1"/>
</dbReference>
<organism evidence="3 4">
    <name type="scientific">Rhamnusium bicolor</name>
    <dbReference type="NCBI Taxonomy" id="1586634"/>
    <lineage>
        <taxon>Eukaryota</taxon>
        <taxon>Metazoa</taxon>
        <taxon>Ecdysozoa</taxon>
        <taxon>Arthropoda</taxon>
        <taxon>Hexapoda</taxon>
        <taxon>Insecta</taxon>
        <taxon>Pterygota</taxon>
        <taxon>Neoptera</taxon>
        <taxon>Endopterygota</taxon>
        <taxon>Coleoptera</taxon>
        <taxon>Polyphaga</taxon>
        <taxon>Cucujiformia</taxon>
        <taxon>Chrysomeloidea</taxon>
        <taxon>Cerambycidae</taxon>
        <taxon>Lepturinae</taxon>
        <taxon>Rhagiini</taxon>
        <taxon>Rhamnusium</taxon>
    </lineage>
</organism>
<dbReference type="Proteomes" id="UP001162156">
    <property type="component" value="Unassembled WGS sequence"/>
</dbReference>